<feature type="region of interest" description="Disordered" evidence="1">
    <location>
        <begin position="92"/>
        <end position="123"/>
    </location>
</feature>
<dbReference type="Proteomes" id="UP000092462">
    <property type="component" value="Unassembled WGS sequence"/>
</dbReference>
<dbReference type="PANTHER" id="PTHR22954">
    <property type="entry name" value="RETROVIRAL PROTEASE-RELATED"/>
    <property type="match status" value="1"/>
</dbReference>
<evidence type="ECO:0000313" key="3">
    <source>
        <dbReference type="Proteomes" id="UP000092462"/>
    </source>
</evidence>
<dbReference type="InterPro" id="IPR005312">
    <property type="entry name" value="DUF1759"/>
</dbReference>
<dbReference type="EMBL" id="AJVK01020967">
    <property type="status" value="NOT_ANNOTATED_CDS"/>
    <property type="molecule type" value="Genomic_DNA"/>
</dbReference>
<dbReference type="AlphaFoldDB" id="A0A1B0CZS3"/>
<organism evidence="2 3">
    <name type="scientific">Phlebotomus papatasi</name>
    <name type="common">Sandfly</name>
    <dbReference type="NCBI Taxonomy" id="29031"/>
    <lineage>
        <taxon>Eukaryota</taxon>
        <taxon>Metazoa</taxon>
        <taxon>Ecdysozoa</taxon>
        <taxon>Arthropoda</taxon>
        <taxon>Hexapoda</taxon>
        <taxon>Insecta</taxon>
        <taxon>Pterygota</taxon>
        <taxon>Neoptera</taxon>
        <taxon>Endopterygota</taxon>
        <taxon>Diptera</taxon>
        <taxon>Nematocera</taxon>
        <taxon>Psychodoidea</taxon>
        <taxon>Psychodidae</taxon>
        <taxon>Phlebotomus</taxon>
        <taxon>Phlebotomus</taxon>
    </lineage>
</organism>
<reference evidence="2" key="1">
    <citation type="submission" date="2022-08" db="UniProtKB">
        <authorList>
            <consortium name="EnsemblMetazoa"/>
        </authorList>
    </citation>
    <scope>IDENTIFICATION</scope>
    <source>
        <strain evidence="2">Israel</strain>
    </source>
</reference>
<dbReference type="EnsemblMetazoa" id="PPAI000595-RA">
    <property type="protein sequence ID" value="PPAI000595-PA"/>
    <property type="gene ID" value="PPAI000595"/>
</dbReference>
<dbReference type="VEuPathDB" id="VectorBase:PPAPM1_012063"/>
<evidence type="ECO:0000256" key="1">
    <source>
        <dbReference type="SAM" id="MobiDB-lite"/>
    </source>
</evidence>
<sequence length="315" mass="35728">MPLRDKRATLKGHLTRVENYVESIHQGELQASVTDITTHLTKLQDTVSQLQIVHDELVNSGVDIELENEEHEKILSRASDLESDLRDLLEQRRRTEREESKHGLGGVGGNLDHKKQSSGSDPIVHARSTSLEEALALLIQHQAQAETRNQELFSKLQETILAQSHANNGSKLPVQSVPDFSGEYTGWRHFRDMFTNIVHKDPRLSDVQKMQYLMTYTKGNAKKLIEDISLSDANYQVAWDTLCSHYEDQFSVVRQHIHTFNKIPPISVLSASTFTNLFTTANSVLNSLDALEVTSRDPWVICLLLDKLDHETKIE</sequence>
<dbReference type="Pfam" id="PF03564">
    <property type="entry name" value="DUF1759"/>
    <property type="match status" value="1"/>
</dbReference>
<protein>
    <submittedName>
        <fullName evidence="2">Uncharacterized protein</fullName>
    </submittedName>
</protein>
<name>A0A1B0CZS3_PHLPP</name>
<keyword evidence="3" id="KW-1185">Reference proteome</keyword>
<dbReference type="VEuPathDB" id="VectorBase:PPAI000595"/>
<dbReference type="PANTHER" id="PTHR22954:SF3">
    <property type="entry name" value="PROTEIN CBG08539"/>
    <property type="match status" value="1"/>
</dbReference>
<evidence type="ECO:0000313" key="2">
    <source>
        <dbReference type="EnsemblMetazoa" id="PPAI000595-PA"/>
    </source>
</evidence>
<accession>A0A1B0CZS3</accession>
<proteinExistence type="predicted"/>
<feature type="compositionally biased region" description="Basic and acidic residues" evidence="1">
    <location>
        <begin position="92"/>
        <end position="102"/>
    </location>
</feature>